<evidence type="ECO:0000256" key="2">
    <source>
        <dbReference type="ARBA" id="ARBA00022723"/>
    </source>
</evidence>
<dbReference type="PANTHER" id="PTHR47338:SF5">
    <property type="entry name" value="ZN(II)2CYS6 TRANSCRIPTION FACTOR (EUROFUNG)"/>
    <property type="match status" value="1"/>
</dbReference>
<dbReference type="CDD" id="cd12148">
    <property type="entry name" value="fungal_TF_MHR"/>
    <property type="match status" value="1"/>
</dbReference>
<evidence type="ECO:0000313" key="9">
    <source>
        <dbReference type="Proteomes" id="UP000007148"/>
    </source>
</evidence>
<dbReference type="GO" id="GO:0008270">
    <property type="term" value="F:zinc ion binding"/>
    <property type="evidence" value="ECO:0007669"/>
    <property type="project" value="InterPro"/>
</dbReference>
<dbReference type="PROSITE" id="PS00463">
    <property type="entry name" value="ZN2_CY6_FUNGAL_1"/>
    <property type="match status" value="1"/>
</dbReference>
<feature type="domain" description="Zn(2)-C6 fungal-type" evidence="7">
    <location>
        <begin position="76"/>
        <end position="108"/>
    </location>
</feature>
<dbReference type="InterPro" id="IPR001138">
    <property type="entry name" value="Zn2Cys6_DnaBD"/>
</dbReference>
<name>G4T9H9_SERID</name>
<comment type="caution">
    <text evidence="8">The sequence shown here is derived from an EMBL/GenBank/DDBJ whole genome shotgun (WGS) entry which is preliminary data.</text>
</comment>
<feature type="compositionally biased region" description="Polar residues" evidence="6">
    <location>
        <begin position="701"/>
        <end position="711"/>
    </location>
</feature>
<dbReference type="InterPro" id="IPR036864">
    <property type="entry name" value="Zn2-C6_fun-type_DNA-bd_sf"/>
</dbReference>
<organism evidence="8 9">
    <name type="scientific">Serendipita indica (strain DSM 11827)</name>
    <name type="common">Root endophyte fungus</name>
    <name type="synonym">Piriformospora indica</name>
    <dbReference type="NCBI Taxonomy" id="1109443"/>
    <lineage>
        <taxon>Eukaryota</taxon>
        <taxon>Fungi</taxon>
        <taxon>Dikarya</taxon>
        <taxon>Basidiomycota</taxon>
        <taxon>Agaricomycotina</taxon>
        <taxon>Agaricomycetes</taxon>
        <taxon>Sebacinales</taxon>
        <taxon>Serendipitaceae</taxon>
        <taxon>Serendipita</taxon>
    </lineage>
</organism>
<feature type="region of interest" description="Disordered" evidence="6">
    <location>
        <begin position="686"/>
        <end position="711"/>
    </location>
</feature>
<feature type="region of interest" description="Disordered" evidence="6">
    <location>
        <begin position="25"/>
        <end position="53"/>
    </location>
</feature>
<dbReference type="PANTHER" id="PTHR47338">
    <property type="entry name" value="ZN(II)2CYS6 TRANSCRIPTION FACTOR (EUROFUNG)-RELATED"/>
    <property type="match status" value="1"/>
</dbReference>
<evidence type="ECO:0000256" key="4">
    <source>
        <dbReference type="ARBA" id="ARBA00023163"/>
    </source>
</evidence>
<dbReference type="GO" id="GO:0005634">
    <property type="term" value="C:nucleus"/>
    <property type="evidence" value="ECO:0007669"/>
    <property type="project" value="UniProtKB-SubCell"/>
</dbReference>
<dbReference type="GO" id="GO:0000981">
    <property type="term" value="F:DNA-binding transcription factor activity, RNA polymerase II-specific"/>
    <property type="evidence" value="ECO:0007669"/>
    <property type="project" value="InterPro"/>
</dbReference>
<comment type="subcellular location">
    <subcellularLocation>
        <location evidence="1">Nucleus</location>
    </subcellularLocation>
</comment>
<dbReference type="Gene3D" id="4.10.240.10">
    <property type="entry name" value="Zn(2)-C6 fungal-type DNA-binding domain"/>
    <property type="match status" value="1"/>
</dbReference>
<sequence length="711" mass="77701">MHAFDDQCGAGHIIAQETKPVPLLAAPALDPSPNPRMKGFSSSSSSKDSGTYEHLTFIQEDPTLPNQRKKPRTLTACDRCRARKVKCEQSASSERCDACLLARQECSFKARDQRFHGAPPSAESTSSNPHSGMKVDDTQRPASSKGRRASTAAGPDAMTPAVAGSSRVPRPSGRFPASSTAPQHPGGISPTPSQASPPLPAAQIPPHNQFFDYPLHPTFPRRDHMSLLVPTFFEHFGAFFPYLKQADISQRASAGRLWNIHALGIAALASRFSTHPAHAAEPRFQHGSVYLSVAKPLITQYKGQMTLQALQGIILLSWAEAGGHPFEPLTMTSPTTNSTVYITEAVKIANTLGLGWRSKIDTFGVPRDEVIATWWSLMLIDELTAWNNNQSPLIHDNDFDHQLVFNPASEDDTFMQLSALSLQRRKVGRHLYTATSTMVERSSAIDGMKTTYISIRRNCPNLDLRKASLQACIRSGKGGLFMAFHLLYYSVIFGFRLFMANTGFHGSAENDAALVSARNVLEISRWCHSEKRPQDILANLFLESALYEAGQVFVAVYRAAASTDPNSGRYLQEARDCRDTLMTLGSVWPKVTPRCHALALVLDSVGATSTGLSPVLMNMNMGSMMEHQVAGYSSHIPIPPMAPSSSYTGWSHSPSASPYHAPLTYSGGSLNQGYYDPNAYIIPGGTHSRSNSPYSKPHQHSPGQSWSSHPR</sequence>
<dbReference type="OrthoDB" id="2428527at2759"/>
<dbReference type="eggNOG" id="ENOG502SMYK">
    <property type="taxonomic scope" value="Eukaryota"/>
</dbReference>
<protein>
    <recommendedName>
        <fullName evidence="7">Zn(2)-C6 fungal-type domain-containing protein</fullName>
    </recommendedName>
</protein>
<keyword evidence="5" id="KW-0539">Nucleus</keyword>
<keyword evidence="3" id="KW-0805">Transcription regulation</keyword>
<dbReference type="AlphaFoldDB" id="G4T9H9"/>
<evidence type="ECO:0000256" key="3">
    <source>
        <dbReference type="ARBA" id="ARBA00023015"/>
    </source>
</evidence>
<proteinExistence type="predicted"/>
<reference evidence="8 9" key="1">
    <citation type="journal article" date="2011" name="PLoS Pathog.">
        <title>Endophytic Life Strategies Decoded by Genome and Transcriptome Analyses of the Mutualistic Root Symbiont Piriformospora indica.</title>
        <authorList>
            <person name="Zuccaro A."/>
            <person name="Lahrmann U."/>
            <person name="Guldener U."/>
            <person name="Langen G."/>
            <person name="Pfiffi S."/>
            <person name="Biedenkopf D."/>
            <person name="Wong P."/>
            <person name="Samans B."/>
            <person name="Grimm C."/>
            <person name="Basiewicz M."/>
            <person name="Murat C."/>
            <person name="Martin F."/>
            <person name="Kogel K.H."/>
        </authorList>
    </citation>
    <scope>NUCLEOTIDE SEQUENCE [LARGE SCALE GENOMIC DNA]</scope>
    <source>
        <strain evidence="8 9">DSM 11827</strain>
    </source>
</reference>
<evidence type="ECO:0000259" key="7">
    <source>
        <dbReference type="PROSITE" id="PS50048"/>
    </source>
</evidence>
<dbReference type="InterPro" id="IPR050815">
    <property type="entry name" value="TF_fung"/>
</dbReference>
<dbReference type="SMART" id="SM00066">
    <property type="entry name" value="GAL4"/>
    <property type="match status" value="1"/>
</dbReference>
<evidence type="ECO:0000313" key="8">
    <source>
        <dbReference type="EMBL" id="CCA67980.1"/>
    </source>
</evidence>
<dbReference type="SUPFAM" id="SSF57701">
    <property type="entry name" value="Zn2/Cys6 DNA-binding domain"/>
    <property type="match status" value="1"/>
</dbReference>
<gene>
    <name evidence="8" type="ORF">PIIN_01847</name>
</gene>
<dbReference type="InParanoid" id="G4T9H9"/>
<evidence type="ECO:0000256" key="6">
    <source>
        <dbReference type="SAM" id="MobiDB-lite"/>
    </source>
</evidence>
<dbReference type="Proteomes" id="UP000007148">
    <property type="component" value="Unassembled WGS sequence"/>
</dbReference>
<dbReference type="PROSITE" id="PS50048">
    <property type="entry name" value="ZN2_CY6_FUNGAL_2"/>
    <property type="match status" value="1"/>
</dbReference>
<keyword evidence="9" id="KW-1185">Reference proteome</keyword>
<evidence type="ECO:0000256" key="1">
    <source>
        <dbReference type="ARBA" id="ARBA00004123"/>
    </source>
</evidence>
<dbReference type="STRING" id="1109443.G4T9H9"/>
<dbReference type="CDD" id="cd00067">
    <property type="entry name" value="GAL4"/>
    <property type="match status" value="1"/>
</dbReference>
<dbReference type="EMBL" id="CAFZ01000023">
    <property type="protein sequence ID" value="CCA67980.1"/>
    <property type="molecule type" value="Genomic_DNA"/>
</dbReference>
<keyword evidence="2" id="KW-0479">Metal-binding</keyword>
<feature type="region of interest" description="Disordered" evidence="6">
    <location>
        <begin position="114"/>
        <end position="207"/>
    </location>
</feature>
<evidence type="ECO:0000256" key="5">
    <source>
        <dbReference type="ARBA" id="ARBA00023242"/>
    </source>
</evidence>
<dbReference type="HOGENOM" id="CLU_388359_0_0_1"/>
<accession>G4T9H9</accession>
<keyword evidence="4" id="KW-0804">Transcription</keyword>